<dbReference type="Proteomes" id="UP000541857">
    <property type="component" value="Unassembled WGS sequence"/>
</dbReference>
<reference evidence="2 3" key="1">
    <citation type="submission" date="2020-07" db="EMBL/GenBank/DDBJ databases">
        <title>Bacterium isolated from marine sediment.</title>
        <authorList>
            <person name="Shang D."/>
        </authorList>
    </citation>
    <scope>NUCLEOTIDE SEQUENCE [LARGE SCALE GENOMIC DNA]</scope>
    <source>
        <strain evidence="2 3">F6074</strain>
    </source>
</reference>
<proteinExistence type="predicted"/>
<sequence>MKTKLTLLCMVFLLMTSYGFAQKEPQSIITGKVSIAKYHDRSELDQLPKGDLLTLYNERIEVIVKILPNIAFATKPGVTMSSLGIPDTKDNRKALEENVKAVNTYFDSTMSFQNKVLPYSDKTNLISAILFYEETLKSLHTYSEFNQY</sequence>
<feature type="chain" id="PRO_5030577623" evidence="1">
    <location>
        <begin position="22"/>
        <end position="148"/>
    </location>
</feature>
<evidence type="ECO:0000313" key="2">
    <source>
        <dbReference type="EMBL" id="MBA6152490.1"/>
    </source>
</evidence>
<dbReference type="EMBL" id="JACGLT010000004">
    <property type="protein sequence ID" value="MBA6152490.1"/>
    <property type="molecule type" value="Genomic_DNA"/>
</dbReference>
<accession>A0A7W2M4F1</accession>
<evidence type="ECO:0000256" key="1">
    <source>
        <dbReference type="SAM" id="SignalP"/>
    </source>
</evidence>
<protein>
    <submittedName>
        <fullName evidence="2">Uncharacterized protein</fullName>
    </submittedName>
</protein>
<name>A0A7W2M4F1_9FLAO</name>
<gene>
    <name evidence="2" type="ORF">H3Z82_07105</name>
</gene>
<keyword evidence="3" id="KW-1185">Reference proteome</keyword>
<comment type="caution">
    <text evidence="2">The sequence shown here is derived from an EMBL/GenBank/DDBJ whole genome shotgun (WGS) entry which is preliminary data.</text>
</comment>
<dbReference type="AlphaFoldDB" id="A0A7W2M4F1"/>
<keyword evidence="1" id="KW-0732">Signal</keyword>
<organism evidence="2 3">
    <name type="scientific">Gelidibacter maritimus</name>
    <dbReference type="NCBI Taxonomy" id="2761487"/>
    <lineage>
        <taxon>Bacteria</taxon>
        <taxon>Pseudomonadati</taxon>
        <taxon>Bacteroidota</taxon>
        <taxon>Flavobacteriia</taxon>
        <taxon>Flavobacteriales</taxon>
        <taxon>Flavobacteriaceae</taxon>
        <taxon>Gelidibacter</taxon>
    </lineage>
</organism>
<feature type="signal peptide" evidence="1">
    <location>
        <begin position="1"/>
        <end position="21"/>
    </location>
</feature>
<dbReference type="RefSeq" id="WP_182204176.1">
    <property type="nucleotide sequence ID" value="NZ_JACGLT010000004.1"/>
</dbReference>
<evidence type="ECO:0000313" key="3">
    <source>
        <dbReference type="Proteomes" id="UP000541857"/>
    </source>
</evidence>